<keyword evidence="11 25" id="KW-0067">ATP-binding</keyword>
<keyword evidence="14 25" id="KW-1133">Transmembrane helix</keyword>
<gene>
    <name evidence="26" type="primary">cadA</name>
    <name evidence="26" type="ORF">F6515_13080</name>
</gene>
<dbReference type="SFLD" id="SFLDG00002">
    <property type="entry name" value="C1.7:_P-type_atpase_like"/>
    <property type="match status" value="1"/>
</dbReference>
<evidence type="ECO:0000256" key="12">
    <source>
        <dbReference type="ARBA" id="ARBA00022842"/>
    </source>
</evidence>
<dbReference type="GO" id="GO:0046872">
    <property type="term" value="F:metal ion binding"/>
    <property type="evidence" value="ECO:0007669"/>
    <property type="project" value="UniProtKB-KW"/>
</dbReference>
<dbReference type="GO" id="GO:0008551">
    <property type="term" value="F:P-type cadmium transporter activity"/>
    <property type="evidence" value="ECO:0007669"/>
    <property type="project" value="UniProtKB-EC"/>
</dbReference>
<dbReference type="PRINTS" id="PR00119">
    <property type="entry name" value="CATATPASE"/>
</dbReference>
<evidence type="ECO:0000256" key="22">
    <source>
        <dbReference type="ARBA" id="ARBA00055196"/>
    </source>
</evidence>
<dbReference type="SFLD" id="SFLDS00003">
    <property type="entry name" value="Haloacid_Dehalogenase"/>
    <property type="match status" value="1"/>
</dbReference>
<evidence type="ECO:0000313" key="26">
    <source>
        <dbReference type="EMBL" id="ECY9783919.1"/>
    </source>
</evidence>
<protein>
    <recommendedName>
        <fullName evidence="23">Probable cadmium-transporting ATPase</fullName>
        <ecNumber evidence="17">7.2.2.12</ecNumber>
        <ecNumber evidence="18">7.2.2.21</ecNumber>
    </recommendedName>
    <alternativeName>
        <fullName evidence="24">Cadmium-efflux ATPase</fullName>
    </alternativeName>
</protein>
<dbReference type="InterPro" id="IPR036163">
    <property type="entry name" value="HMA_dom_sf"/>
</dbReference>
<dbReference type="GO" id="GO:0016887">
    <property type="term" value="F:ATP hydrolysis activity"/>
    <property type="evidence" value="ECO:0007669"/>
    <property type="project" value="InterPro"/>
</dbReference>
<keyword evidence="12" id="KW-0460">Magnesium</keyword>
<dbReference type="FunFam" id="3.40.1110.10:FF:000066">
    <property type="entry name" value="Cadmium-translocating P-type ATPase"/>
    <property type="match status" value="1"/>
</dbReference>
<comment type="caution">
    <text evidence="26">The sequence shown here is derived from an EMBL/GenBank/DDBJ whole genome shotgun (WGS) entry which is preliminary data.</text>
</comment>
<feature type="transmembrane region" description="Helical" evidence="25">
    <location>
        <begin position="319"/>
        <end position="339"/>
    </location>
</feature>
<evidence type="ECO:0000256" key="16">
    <source>
        <dbReference type="ARBA" id="ARBA00023136"/>
    </source>
</evidence>
<dbReference type="Pfam" id="PF00403">
    <property type="entry name" value="HMA"/>
    <property type="match status" value="1"/>
</dbReference>
<evidence type="ECO:0000256" key="2">
    <source>
        <dbReference type="ARBA" id="ARBA00006024"/>
    </source>
</evidence>
<dbReference type="InterPro" id="IPR018303">
    <property type="entry name" value="ATPase_P-typ_P_site"/>
</dbReference>
<dbReference type="InterPro" id="IPR027256">
    <property type="entry name" value="P-typ_ATPase_IB"/>
</dbReference>
<evidence type="ECO:0000256" key="1">
    <source>
        <dbReference type="ARBA" id="ARBA00004651"/>
    </source>
</evidence>
<comment type="function">
    <text evidence="22">Couples the hydrolysis of ATP with the export of cadmium.</text>
</comment>
<dbReference type="CDD" id="cd07548">
    <property type="entry name" value="P-type_ATPase-Cd_Zn_Co_like"/>
    <property type="match status" value="1"/>
</dbReference>
<dbReference type="Pfam" id="PF00702">
    <property type="entry name" value="Hydrolase"/>
    <property type="match status" value="1"/>
</dbReference>
<evidence type="ECO:0000313" key="27">
    <source>
        <dbReference type="Proteomes" id="UP000489121"/>
    </source>
</evidence>
<keyword evidence="13" id="KW-1278">Translocase</keyword>
<feature type="transmembrane region" description="Helical" evidence="25">
    <location>
        <begin position="655"/>
        <end position="674"/>
    </location>
</feature>
<evidence type="ECO:0000256" key="17">
    <source>
        <dbReference type="ARBA" id="ARBA00039097"/>
    </source>
</evidence>
<dbReference type="SUPFAM" id="SSF81665">
    <property type="entry name" value="Calcium ATPase, transmembrane domain M"/>
    <property type="match status" value="1"/>
</dbReference>
<dbReference type="EC" id="7.2.2.12" evidence="17"/>
<accession>A0AAD2MGM9</accession>
<keyword evidence="5" id="KW-0104">Cadmium</keyword>
<proteinExistence type="inferred from homology"/>
<keyword evidence="10" id="KW-0862">Zinc</keyword>
<dbReference type="PRINTS" id="PR00941">
    <property type="entry name" value="CDATPASE"/>
</dbReference>
<evidence type="ECO:0000256" key="21">
    <source>
        <dbReference type="ARBA" id="ARBA00049338"/>
    </source>
</evidence>
<dbReference type="SFLD" id="SFLDF00027">
    <property type="entry name" value="p-type_atpase"/>
    <property type="match status" value="1"/>
</dbReference>
<evidence type="ECO:0000256" key="24">
    <source>
        <dbReference type="ARBA" id="ARBA00078718"/>
    </source>
</evidence>
<dbReference type="InterPro" id="IPR023298">
    <property type="entry name" value="ATPase_P-typ_TM_dom_sf"/>
</dbReference>
<dbReference type="GO" id="GO:0016463">
    <property type="term" value="F:P-type zinc transporter activity"/>
    <property type="evidence" value="ECO:0007669"/>
    <property type="project" value="UniProtKB-EC"/>
</dbReference>
<comment type="similarity">
    <text evidence="2 25">Belongs to the cation transport ATPase (P-type) (TC 3.A.3) family. Type IB subfamily.</text>
</comment>
<keyword evidence="3" id="KW-0813">Transport</keyword>
<dbReference type="NCBIfam" id="TIGR01494">
    <property type="entry name" value="ATPase_P-type"/>
    <property type="match status" value="1"/>
</dbReference>
<dbReference type="Gene3D" id="2.70.150.10">
    <property type="entry name" value="Calcium-transporting ATPase, cytoplasmic transduction domain A"/>
    <property type="match status" value="1"/>
</dbReference>
<evidence type="ECO:0000256" key="18">
    <source>
        <dbReference type="ARBA" id="ARBA00039103"/>
    </source>
</evidence>
<dbReference type="AlphaFoldDB" id="A0AAD2MGM9"/>
<keyword evidence="4 25" id="KW-1003">Cell membrane</keyword>
<dbReference type="PANTHER" id="PTHR48085">
    <property type="entry name" value="CADMIUM/ZINC-TRANSPORTING ATPASE HMA2-RELATED"/>
    <property type="match status" value="1"/>
</dbReference>
<dbReference type="NCBIfam" id="TIGR01512">
    <property type="entry name" value="ATPase-IB2_Cd"/>
    <property type="match status" value="1"/>
</dbReference>
<evidence type="ECO:0000256" key="9">
    <source>
        <dbReference type="ARBA" id="ARBA00022741"/>
    </source>
</evidence>
<dbReference type="SUPFAM" id="SSF55008">
    <property type="entry name" value="HMA, heavy metal-associated domain"/>
    <property type="match status" value="1"/>
</dbReference>
<dbReference type="EC" id="7.2.2.21" evidence="18"/>
<evidence type="ECO:0000256" key="10">
    <source>
        <dbReference type="ARBA" id="ARBA00022833"/>
    </source>
</evidence>
<evidence type="ECO:0000256" key="19">
    <source>
        <dbReference type="ARBA" id="ARBA00043263"/>
    </source>
</evidence>
<dbReference type="Pfam" id="PF00122">
    <property type="entry name" value="E1-E2_ATPase"/>
    <property type="match status" value="1"/>
</dbReference>
<sequence>MLKKEYILEGLTCANCAGKIERDVKKISGVENVSLNLMNTTLALDKKNDSGLDSKIEEIVHKYEPEVDVFPKQEYKKESENNFNLKDNSIFFQLVFGAIIFVIAVIVNRQEGIDDWMKLGLFLVSYAILGGNVLLRAIRNIFKGQVFDENFLMSIATIGAFIIGETAEAVAVMLFYQIGELFQDIAVKRSKKSITDLMDIRPDYANLKIGNDIKKVKPETIKIGDIIVVKPGEKVSLDGVVIDGESMLDTKALTGESVPRKTKAGDNVLSGCINQSGVLTIEVTKTFGESTVAKIIDLVENASSKKAPTENFITTFSRYYTPVVVIVATLLAVIPPLFFGGEWSDWLNRGLIFLVISCPCALVVSIPLGFFGGIGGASKHGILVKGSNYLEALNNVDTIVFDKTGTLTEGVFEVTSINTSNGFTEEQLVEYGSKAEALSNHPIALSIKSAYGKEVEHSELDSYQEIAGHGISVKIDQKPVLAGNEKLMKKYNVGYTTNSETGTVVYIAVDNVFAGSIVISDKIKKDSFEAIQSLKSKGVQKTIMLTGDNKVIAQNIAKELSLDEVYSELLPTDKVDILEKLEAKELGKGKLAFVGDGINDAPVLARADIGIAMGGLGSDAAIEAADIVLMTDEPSKIAKAIDIAGFTKKIVWQNIIFALAIKAVFLTLGAFGIATMWEAVFADVGVSILAILNATRVIRYK</sequence>
<evidence type="ECO:0000256" key="11">
    <source>
        <dbReference type="ARBA" id="ARBA00022840"/>
    </source>
</evidence>
<evidence type="ECO:0000256" key="25">
    <source>
        <dbReference type="RuleBase" id="RU362081"/>
    </source>
</evidence>
<dbReference type="GO" id="GO:0005524">
    <property type="term" value="F:ATP binding"/>
    <property type="evidence" value="ECO:0007669"/>
    <property type="project" value="UniProtKB-UniRule"/>
</dbReference>
<feature type="transmembrane region" description="Helical" evidence="25">
    <location>
        <begin position="351"/>
        <end position="371"/>
    </location>
</feature>
<dbReference type="InterPro" id="IPR059000">
    <property type="entry name" value="ATPase_P-type_domA"/>
</dbReference>
<dbReference type="Gene3D" id="3.30.70.100">
    <property type="match status" value="1"/>
</dbReference>
<name>A0AAD2MGM9_LISMN</name>
<feature type="transmembrane region" description="Helical" evidence="25">
    <location>
        <begin position="90"/>
        <end position="107"/>
    </location>
</feature>
<evidence type="ECO:0000256" key="14">
    <source>
        <dbReference type="ARBA" id="ARBA00022989"/>
    </source>
</evidence>
<comment type="catalytic activity">
    <reaction evidence="21">
        <text>Cd(2+)(in) + ATP + H2O = Cd(2+)(out) + ADP + phosphate + H(+)</text>
        <dbReference type="Rhea" id="RHEA:12132"/>
        <dbReference type="ChEBI" id="CHEBI:15377"/>
        <dbReference type="ChEBI" id="CHEBI:15378"/>
        <dbReference type="ChEBI" id="CHEBI:30616"/>
        <dbReference type="ChEBI" id="CHEBI:43474"/>
        <dbReference type="ChEBI" id="CHEBI:48775"/>
        <dbReference type="ChEBI" id="CHEBI:456216"/>
        <dbReference type="EC" id="7.2.2.21"/>
    </reaction>
</comment>
<dbReference type="PROSITE" id="PS50846">
    <property type="entry name" value="HMA_2"/>
    <property type="match status" value="1"/>
</dbReference>
<evidence type="ECO:0000256" key="6">
    <source>
        <dbReference type="ARBA" id="ARBA00022553"/>
    </source>
</evidence>
<keyword evidence="19" id="KW-0105">Cadmium resistance</keyword>
<dbReference type="SUPFAM" id="SSF81653">
    <property type="entry name" value="Calcium ATPase, transduction domain A"/>
    <property type="match status" value="1"/>
</dbReference>
<keyword evidence="9 25" id="KW-0547">Nucleotide-binding</keyword>
<keyword evidence="7 25" id="KW-0812">Transmembrane</keyword>
<dbReference type="RefSeq" id="WP_047584121.1">
    <property type="nucleotide sequence ID" value="NZ_CP019620.1"/>
</dbReference>
<dbReference type="PROSITE" id="PS00154">
    <property type="entry name" value="ATPASE_E1_E2"/>
    <property type="match status" value="1"/>
</dbReference>
<keyword evidence="26" id="KW-0378">Hydrolase</keyword>
<dbReference type="InterPro" id="IPR008250">
    <property type="entry name" value="ATPase_P-typ_transduc_dom_A_sf"/>
</dbReference>
<dbReference type="SUPFAM" id="SSF56784">
    <property type="entry name" value="HAD-like"/>
    <property type="match status" value="1"/>
</dbReference>
<dbReference type="GO" id="GO:0046686">
    <property type="term" value="P:response to cadmium ion"/>
    <property type="evidence" value="ECO:0007669"/>
    <property type="project" value="UniProtKB-KW"/>
</dbReference>
<evidence type="ECO:0000256" key="20">
    <source>
        <dbReference type="ARBA" id="ARBA00047308"/>
    </source>
</evidence>
<evidence type="ECO:0000256" key="15">
    <source>
        <dbReference type="ARBA" id="ARBA00023065"/>
    </source>
</evidence>
<keyword evidence="8 25" id="KW-0479">Metal-binding</keyword>
<dbReference type="InterPro" id="IPR001757">
    <property type="entry name" value="P_typ_ATPase"/>
</dbReference>
<feature type="transmembrane region" description="Helical" evidence="25">
    <location>
        <begin position="151"/>
        <end position="176"/>
    </location>
</feature>
<dbReference type="PANTHER" id="PTHR48085:SF5">
    <property type="entry name" value="CADMIUM_ZINC-TRANSPORTING ATPASE HMA4-RELATED"/>
    <property type="match status" value="1"/>
</dbReference>
<dbReference type="FunFam" id="2.70.150.10:FF:000002">
    <property type="entry name" value="Copper-transporting ATPase 1, putative"/>
    <property type="match status" value="1"/>
</dbReference>
<evidence type="ECO:0000256" key="23">
    <source>
        <dbReference type="ARBA" id="ARBA00074282"/>
    </source>
</evidence>
<dbReference type="EMBL" id="AALGDA010000058">
    <property type="protein sequence ID" value="ECY9783919.1"/>
    <property type="molecule type" value="Genomic_DNA"/>
</dbReference>
<dbReference type="InterPro" id="IPR036412">
    <property type="entry name" value="HAD-like_sf"/>
</dbReference>
<evidence type="ECO:0000256" key="8">
    <source>
        <dbReference type="ARBA" id="ARBA00022723"/>
    </source>
</evidence>
<feature type="transmembrane region" description="Helical" evidence="25">
    <location>
        <begin position="119"/>
        <end position="139"/>
    </location>
</feature>
<evidence type="ECO:0000256" key="4">
    <source>
        <dbReference type="ARBA" id="ARBA00022475"/>
    </source>
</evidence>
<organism evidence="26 27">
    <name type="scientific">Listeria monocytogenes</name>
    <dbReference type="NCBI Taxonomy" id="1639"/>
    <lineage>
        <taxon>Bacteria</taxon>
        <taxon>Bacillati</taxon>
        <taxon>Bacillota</taxon>
        <taxon>Bacilli</taxon>
        <taxon>Bacillales</taxon>
        <taxon>Listeriaceae</taxon>
        <taxon>Listeria</taxon>
    </lineage>
</organism>
<evidence type="ECO:0000256" key="5">
    <source>
        <dbReference type="ARBA" id="ARBA00022539"/>
    </source>
</evidence>
<dbReference type="Gene3D" id="3.40.1110.10">
    <property type="entry name" value="Calcium-transporting ATPase, cytoplasmic domain N"/>
    <property type="match status" value="1"/>
</dbReference>
<keyword evidence="15" id="KW-0406">Ion transport</keyword>
<dbReference type="CDD" id="cd00371">
    <property type="entry name" value="HMA"/>
    <property type="match status" value="1"/>
</dbReference>
<dbReference type="InterPro" id="IPR051014">
    <property type="entry name" value="Cation_Transport_ATPase_IB"/>
</dbReference>
<dbReference type="InterPro" id="IPR044492">
    <property type="entry name" value="P_typ_ATPase_HD_dom"/>
</dbReference>
<dbReference type="InterPro" id="IPR023214">
    <property type="entry name" value="HAD_sf"/>
</dbReference>
<keyword evidence="6" id="KW-0597">Phosphoprotein</keyword>
<comment type="subcellular location">
    <subcellularLocation>
        <location evidence="1">Cell membrane</location>
        <topology evidence="1">Multi-pass membrane protein</topology>
    </subcellularLocation>
</comment>
<dbReference type="InterPro" id="IPR006121">
    <property type="entry name" value="HMA_dom"/>
</dbReference>
<evidence type="ECO:0000256" key="7">
    <source>
        <dbReference type="ARBA" id="ARBA00022692"/>
    </source>
</evidence>
<keyword evidence="16 25" id="KW-0472">Membrane</keyword>
<dbReference type="Gene3D" id="3.40.50.1000">
    <property type="entry name" value="HAD superfamily/HAD-like"/>
    <property type="match status" value="1"/>
</dbReference>
<dbReference type="GO" id="GO:0005886">
    <property type="term" value="C:plasma membrane"/>
    <property type="evidence" value="ECO:0007669"/>
    <property type="project" value="UniProtKB-SubCell"/>
</dbReference>
<dbReference type="NCBIfam" id="TIGR01525">
    <property type="entry name" value="ATPase-IB_hvy"/>
    <property type="match status" value="1"/>
</dbReference>
<reference evidence="26 27" key="1">
    <citation type="submission" date="2019-09" db="EMBL/GenBank/DDBJ databases">
        <authorList>
            <consortium name="PulseNet: The National Subtyping Network for Foodborne Disease Surveillance"/>
            <person name="Tarr C.L."/>
            <person name="Trees E."/>
            <person name="Katz L.S."/>
            <person name="Carleton-Romer H.A."/>
            <person name="Stroika S."/>
            <person name="Kucerova Z."/>
            <person name="Roache K.F."/>
            <person name="Sabol A.L."/>
            <person name="Besser J."/>
            <person name="Gerner-Smidt P."/>
        </authorList>
    </citation>
    <scope>NUCLEOTIDE SEQUENCE [LARGE SCALE GENOMIC DNA]</scope>
    <source>
        <strain evidence="26 27">PNUSAL005692</strain>
    </source>
</reference>
<dbReference type="Proteomes" id="UP000489121">
    <property type="component" value="Unassembled WGS sequence"/>
</dbReference>
<dbReference type="InterPro" id="IPR023299">
    <property type="entry name" value="ATPase_P-typ_cyto_dom_N"/>
</dbReference>
<evidence type="ECO:0000256" key="3">
    <source>
        <dbReference type="ARBA" id="ARBA00022448"/>
    </source>
</evidence>
<comment type="catalytic activity">
    <reaction evidence="20">
        <text>Zn(2+)(in) + ATP + H2O = Zn(2+)(out) + ADP + phosphate + H(+)</text>
        <dbReference type="Rhea" id="RHEA:20621"/>
        <dbReference type="ChEBI" id="CHEBI:15377"/>
        <dbReference type="ChEBI" id="CHEBI:15378"/>
        <dbReference type="ChEBI" id="CHEBI:29105"/>
        <dbReference type="ChEBI" id="CHEBI:30616"/>
        <dbReference type="ChEBI" id="CHEBI:43474"/>
        <dbReference type="ChEBI" id="CHEBI:456216"/>
        <dbReference type="EC" id="7.2.2.12"/>
    </reaction>
</comment>
<evidence type="ECO:0000256" key="13">
    <source>
        <dbReference type="ARBA" id="ARBA00022967"/>
    </source>
</evidence>